<feature type="compositionally biased region" description="Basic and acidic residues" evidence="1">
    <location>
        <begin position="47"/>
        <end position="56"/>
    </location>
</feature>
<sequence>MSEQDTNHSENQGEQRKKERKTNLAPHPMPSHAQKKKKYASKKRLDRGKEGSVRTE</sequence>
<organism evidence="2 3">
    <name type="scientific">Linnemannia elongata AG-77</name>
    <dbReference type="NCBI Taxonomy" id="1314771"/>
    <lineage>
        <taxon>Eukaryota</taxon>
        <taxon>Fungi</taxon>
        <taxon>Fungi incertae sedis</taxon>
        <taxon>Mucoromycota</taxon>
        <taxon>Mortierellomycotina</taxon>
        <taxon>Mortierellomycetes</taxon>
        <taxon>Mortierellales</taxon>
        <taxon>Mortierellaceae</taxon>
        <taxon>Linnemannia</taxon>
    </lineage>
</organism>
<evidence type="ECO:0000313" key="3">
    <source>
        <dbReference type="Proteomes" id="UP000078512"/>
    </source>
</evidence>
<evidence type="ECO:0000256" key="1">
    <source>
        <dbReference type="SAM" id="MobiDB-lite"/>
    </source>
</evidence>
<dbReference type="AlphaFoldDB" id="A0A197JZP1"/>
<reference evidence="2 3" key="1">
    <citation type="submission" date="2016-05" db="EMBL/GenBank/DDBJ databases">
        <title>Genome sequencing reveals origins of a unique bacterial endosymbiosis in the earliest lineages of terrestrial Fungi.</title>
        <authorList>
            <consortium name="DOE Joint Genome Institute"/>
            <person name="Uehling J."/>
            <person name="Gryganskyi A."/>
            <person name="Hameed K."/>
            <person name="Tschaplinski T."/>
            <person name="Misztal P."/>
            <person name="Wu S."/>
            <person name="Desiro A."/>
            <person name="Vande Pol N."/>
            <person name="Du Z.-Y."/>
            <person name="Zienkiewicz A."/>
            <person name="Zienkiewicz K."/>
            <person name="Morin E."/>
            <person name="Tisserant E."/>
            <person name="Splivallo R."/>
            <person name="Hainaut M."/>
            <person name="Henrissat B."/>
            <person name="Ohm R."/>
            <person name="Kuo A."/>
            <person name="Yan J."/>
            <person name="Lipzen A."/>
            <person name="Nolan M."/>
            <person name="Labutti K."/>
            <person name="Barry K."/>
            <person name="Goldstein A."/>
            <person name="Labbe J."/>
            <person name="Schadt C."/>
            <person name="Tuskan G."/>
            <person name="Grigoriev I."/>
            <person name="Martin F."/>
            <person name="Vilgalys R."/>
            <person name="Bonito G."/>
        </authorList>
    </citation>
    <scope>NUCLEOTIDE SEQUENCE [LARGE SCALE GENOMIC DNA]</scope>
    <source>
        <strain evidence="2 3">AG-77</strain>
    </source>
</reference>
<protein>
    <submittedName>
        <fullName evidence="2">Uncharacterized protein</fullName>
    </submittedName>
</protein>
<gene>
    <name evidence="2" type="ORF">K457DRAFT_137478</name>
</gene>
<accession>A0A197JZP1</accession>
<keyword evidence="3" id="KW-1185">Reference proteome</keyword>
<dbReference type="Proteomes" id="UP000078512">
    <property type="component" value="Unassembled WGS sequence"/>
</dbReference>
<dbReference type="EMBL" id="KV442038">
    <property type="protein sequence ID" value="OAQ29911.1"/>
    <property type="molecule type" value="Genomic_DNA"/>
</dbReference>
<feature type="region of interest" description="Disordered" evidence="1">
    <location>
        <begin position="1"/>
        <end position="56"/>
    </location>
</feature>
<name>A0A197JZP1_9FUNG</name>
<feature type="compositionally biased region" description="Basic and acidic residues" evidence="1">
    <location>
        <begin position="1"/>
        <end position="17"/>
    </location>
</feature>
<proteinExistence type="predicted"/>
<feature type="compositionally biased region" description="Basic residues" evidence="1">
    <location>
        <begin position="33"/>
        <end position="46"/>
    </location>
</feature>
<evidence type="ECO:0000313" key="2">
    <source>
        <dbReference type="EMBL" id="OAQ29911.1"/>
    </source>
</evidence>